<protein>
    <recommendedName>
        <fullName evidence="3">Twitching motility protein PilT</fullName>
    </recommendedName>
</protein>
<evidence type="ECO:0000313" key="1">
    <source>
        <dbReference type="EMBL" id="MBD2738208.1"/>
    </source>
</evidence>
<sequence>MFDYARVLKSWGKGAIALPHHLTIVSQDSDFERMRQVRELSCESWL</sequence>
<reference evidence="1 2" key="1">
    <citation type="journal article" date="2020" name="ISME J.">
        <title>Comparative genomics reveals insights into cyanobacterial evolution and habitat adaptation.</title>
        <authorList>
            <person name="Chen M.Y."/>
            <person name="Teng W.K."/>
            <person name="Zhao L."/>
            <person name="Hu C.X."/>
            <person name="Zhou Y.K."/>
            <person name="Han B.P."/>
            <person name="Song L.R."/>
            <person name="Shu W.S."/>
        </authorList>
    </citation>
    <scope>NUCLEOTIDE SEQUENCE [LARGE SCALE GENOMIC DNA]</scope>
    <source>
        <strain evidence="1 2">FACHB-159</strain>
    </source>
</reference>
<name>A0ABR8KF82_9NOSO</name>
<accession>A0ABR8KF82</accession>
<proteinExistence type="predicted"/>
<keyword evidence="2" id="KW-1185">Reference proteome</keyword>
<evidence type="ECO:0000313" key="2">
    <source>
        <dbReference type="Proteomes" id="UP000637383"/>
    </source>
</evidence>
<dbReference type="RefSeq" id="WP_190958764.1">
    <property type="nucleotide sequence ID" value="NZ_JACJTU010000045.1"/>
</dbReference>
<dbReference type="Proteomes" id="UP000637383">
    <property type="component" value="Unassembled WGS sequence"/>
</dbReference>
<comment type="caution">
    <text evidence="1">The sequence shown here is derived from an EMBL/GenBank/DDBJ whole genome shotgun (WGS) entry which is preliminary data.</text>
</comment>
<dbReference type="EMBL" id="JACJTU010000045">
    <property type="protein sequence ID" value="MBD2738208.1"/>
    <property type="molecule type" value="Genomic_DNA"/>
</dbReference>
<organism evidence="1 2">
    <name type="scientific">Nostoc paludosum FACHB-159</name>
    <dbReference type="NCBI Taxonomy" id="2692908"/>
    <lineage>
        <taxon>Bacteria</taxon>
        <taxon>Bacillati</taxon>
        <taxon>Cyanobacteriota</taxon>
        <taxon>Cyanophyceae</taxon>
        <taxon>Nostocales</taxon>
        <taxon>Nostocaceae</taxon>
        <taxon>Nostoc</taxon>
    </lineage>
</organism>
<gene>
    <name evidence="1" type="ORF">H6H03_30750</name>
</gene>
<dbReference type="Gene3D" id="3.40.50.1010">
    <property type="entry name" value="5'-nuclease"/>
    <property type="match status" value="1"/>
</dbReference>
<evidence type="ECO:0008006" key="3">
    <source>
        <dbReference type="Google" id="ProtNLM"/>
    </source>
</evidence>